<evidence type="ECO:0000313" key="2">
    <source>
        <dbReference type="Proteomes" id="UP001153954"/>
    </source>
</evidence>
<dbReference type="PANTHER" id="PTHR46060:SF1">
    <property type="entry name" value="MARINER MOS1 TRANSPOSASE-LIKE PROTEIN"/>
    <property type="match status" value="1"/>
</dbReference>
<sequence>MDEFLRRFVTVDETWIHHNTPETKQQTKQWVSRGESAPKKAKVGLPANKVMATIFSDARDLAPSDYFLFPNLKKWLGGKRVDSNKLKGDYVEK</sequence>
<gene>
    <name evidence="1" type="ORF">EEDITHA_LOCUS5777</name>
</gene>
<evidence type="ECO:0008006" key="3">
    <source>
        <dbReference type="Google" id="ProtNLM"/>
    </source>
</evidence>
<organism evidence="1 2">
    <name type="scientific">Euphydryas editha</name>
    <name type="common">Edith's checkerspot</name>
    <dbReference type="NCBI Taxonomy" id="104508"/>
    <lineage>
        <taxon>Eukaryota</taxon>
        <taxon>Metazoa</taxon>
        <taxon>Ecdysozoa</taxon>
        <taxon>Arthropoda</taxon>
        <taxon>Hexapoda</taxon>
        <taxon>Insecta</taxon>
        <taxon>Pterygota</taxon>
        <taxon>Neoptera</taxon>
        <taxon>Endopterygota</taxon>
        <taxon>Lepidoptera</taxon>
        <taxon>Glossata</taxon>
        <taxon>Ditrysia</taxon>
        <taxon>Papilionoidea</taxon>
        <taxon>Nymphalidae</taxon>
        <taxon>Nymphalinae</taxon>
        <taxon>Euphydryas</taxon>
    </lineage>
</organism>
<reference evidence="1" key="1">
    <citation type="submission" date="2022-03" db="EMBL/GenBank/DDBJ databases">
        <authorList>
            <person name="Tunstrom K."/>
        </authorList>
    </citation>
    <scope>NUCLEOTIDE SEQUENCE</scope>
</reference>
<proteinExistence type="predicted"/>
<comment type="caution">
    <text evidence="1">The sequence shown here is derived from an EMBL/GenBank/DDBJ whole genome shotgun (WGS) entry which is preliminary data.</text>
</comment>
<protein>
    <recommendedName>
        <fullName evidence="3">Transposase</fullName>
    </recommendedName>
</protein>
<dbReference type="InterPro" id="IPR001888">
    <property type="entry name" value="Transposase_1"/>
</dbReference>
<dbReference type="Pfam" id="PF01359">
    <property type="entry name" value="Transposase_1"/>
    <property type="match status" value="1"/>
</dbReference>
<dbReference type="InterPro" id="IPR036397">
    <property type="entry name" value="RNaseH_sf"/>
</dbReference>
<name>A0AAU9TSM0_EUPED</name>
<keyword evidence="2" id="KW-1185">Reference proteome</keyword>
<accession>A0AAU9TSM0</accession>
<dbReference type="EMBL" id="CAKOGL010000008">
    <property type="protein sequence ID" value="CAH2089753.1"/>
    <property type="molecule type" value="Genomic_DNA"/>
</dbReference>
<dbReference type="AlphaFoldDB" id="A0AAU9TSM0"/>
<dbReference type="PANTHER" id="PTHR46060">
    <property type="entry name" value="MARINER MOS1 TRANSPOSASE-LIKE PROTEIN"/>
    <property type="match status" value="1"/>
</dbReference>
<evidence type="ECO:0000313" key="1">
    <source>
        <dbReference type="EMBL" id="CAH2089753.1"/>
    </source>
</evidence>
<dbReference type="InterPro" id="IPR052709">
    <property type="entry name" value="Transposase-MT_Hybrid"/>
</dbReference>
<dbReference type="GO" id="GO:0003676">
    <property type="term" value="F:nucleic acid binding"/>
    <property type="evidence" value="ECO:0007669"/>
    <property type="project" value="InterPro"/>
</dbReference>
<dbReference type="Proteomes" id="UP001153954">
    <property type="component" value="Unassembled WGS sequence"/>
</dbReference>
<dbReference type="Gene3D" id="3.30.420.10">
    <property type="entry name" value="Ribonuclease H-like superfamily/Ribonuclease H"/>
    <property type="match status" value="1"/>
</dbReference>